<dbReference type="Pfam" id="PF22552">
    <property type="entry name" value="TY-Chap3"/>
    <property type="match status" value="1"/>
</dbReference>
<keyword evidence="4" id="KW-1185">Reference proteome</keyword>
<evidence type="ECO:0000313" key="4">
    <source>
        <dbReference type="Proteomes" id="UP000198649"/>
    </source>
</evidence>
<reference evidence="3 4" key="1">
    <citation type="submission" date="2016-10" db="EMBL/GenBank/DDBJ databases">
        <authorList>
            <person name="de Groot N.N."/>
        </authorList>
    </citation>
    <scope>NUCLEOTIDE SEQUENCE [LARGE SCALE GENOMIC DNA]</scope>
    <source>
        <strain evidence="3 4">CGMCC 1.11156</strain>
    </source>
</reference>
<accession>A0A1I3HDS5</accession>
<dbReference type="RefSeq" id="WP_091112931.1">
    <property type="nucleotide sequence ID" value="NZ_BKAF01000008.1"/>
</dbReference>
<dbReference type="EMBL" id="FOQG01000007">
    <property type="protein sequence ID" value="SFI33791.1"/>
    <property type="molecule type" value="Genomic_DNA"/>
</dbReference>
<protein>
    <submittedName>
        <fullName evidence="3">Uncharacterized protein</fullName>
    </submittedName>
</protein>
<name>A0A1I3HDS5_9ACTN</name>
<gene>
    <name evidence="3" type="ORF">SAMN05216561_107138</name>
</gene>
<proteinExistence type="predicted"/>
<dbReference type="STRING" id="1005945.SAMN05216561_107138"/>
<dbReference type="InterPro" id="IPR054343">
    <property type="entry name" value="TY-Chap_M"/>
</dbReference>
<dbReference type="Proteomes" id="UP000198649">
    <property type="component" value="Unassembled WGS sequence"/>
</dbReference>
<evidence type="ECO:0000259" key="2">
    <source>
        <dbReference type="Pfam" id="PF22552"/>
    </source>
</evidence>
<evidence type="ECO:0000259" key="1">
    <source>
        <dbReference type="Pfam" id="PF22551"/>
    </source>
</evidence>
<feature type="domain" description="TY-Chap N-terminal" evidence="2">
    <location>
        <begin position="15"/>
        <end position="143"/>
    </location>
</feature>
<dbReference type="OrthoDB" id="4772408at2"/>
<evidence type="ECO:0000313" key="3">
    <source>
        <dbReference type="EMBL" id="SFI33791.1"/>
    </source>
</evidence>
<dbReference type="InterPro" id="IPR054344">
    <property type="entry name" value="TY-Chap_N"/>
</dbReference>
<organism evidence="3 4">
    <name type="scientific">Nocardioides psychrotolerans</name>
    <dbReference type="NCBI Taxonomy" id="1005945"/>
    <lineage>
        <taxon>Bacteria</taxon>
        <taxon>Bacillati</taxon>
        <taxon>Actinomycetota</taxon>
        <taxon>Actinomycetes</taxon>
        <taxon>Propionibacteriales</taxon>
        <taxon>Nocardioidaceae</taxon>
        <taxon>Nocardioides</taxon>
    </lineage>
</organism>
<sequence>MTNERRDLDSQVEDEWVRFRGRLADRIIAMEVDDILSIDVLTGVDEEDLEGAAPYAQVLRWDEGAIRVEVVSNDYLDERYALSDDHEHALLEMGWERPAPADDESDQGGNFYVHAQPREADRVAVLVVRALREVYGCLHPSFLLGDLEEPSPVETVTSAAAVEPEEIAVMPVDDDHLRSLVDEALRVMLGDDLTHDEDGDVTVVEGRSLVWVRVVEDSPSIDLFAHVVLGVREHSRVPVELALLNRANELFKFVLVGDYVVMKVRLVAMPFAPAQLRGMLAVMLSVVDDLARELAVRLGGRRFRDVLREQPVAPEPPLALTALLEALHEGPMRPSSVAVLFSHDRSAIIAAIVALRRDSLATDDHDQELVLSHLRRALRFLSDGEARVRRGALDKRSPLRRSQQLSLLDVEETLDSGEWEQEVS</sequence>
<dbReference type="AlphaFoldDB" id="A0A1I3HDS5"/>
<feature type="domain" description="TY-Chap central" evidence="1">
    <location>
        <begin position="175"/>
        <end position="305"/>
    </location>
</feature>
<dbReference type="Pfam" id="PF22551">
    <property type="entry name" value="TY-Chap1"/>
    <property type="match status" value="1"/>
</dbReference>